<name>A0ACB8GCN2_9SAUR</name>
<dbReference type="EMBL" id="CM037614">
    <property type="protein sequence ID" value="KAH8017230.1"/>
    <property type="molecule type" value="Genomic_DNA"/>
</dbReference>
<organism evidence="1 2">
    <name type="scientific">Sphaerodactylus townsendi</name>
    <dbReference type="NCBI Taxonomy" id="933632"/>
    <lineage>
        <taxon>Eukaryota</taxon>
        <taxon>Metazoa</taxon>
        <taxon>Chordata</taxon>
        <taxon>Craniata</taxon>
        <taxon>Vertebrata</taxon>
        <taxon>Euteleostomi</taxon>
        <taxon>Lepidosauria</taxon>
        <taxon>Squamata</taxon>
        <taxon>Bifurcata</taxon>
        <taxon>Gekkota</taxon>
        <taxon>Sphaerodactylidae</taxon>
        <taxon>Sphaerodactylus</taxon>
    </lineage>
</organism>
<gene>
    <name evidence="1" type="ORF">K3G42_027389</name>
</gene>
<evidence type="ECO:0000313" key="1">
    <source>
        <dbReference type="EMBL" id="KAH8017230.1"/>
    </source>
</evidence>
<comment type="caution">
    <text evidence="1">The sequence shown here is derived from an EMBL/GenBank/DDBJ whole genome shotgun (WGS) entry which is preliminary data.</text>
</comment>
<dbReference type="Proteomes" id="UP000827872">
    <property type="component" value="Linkage Group LG01"/>
</dbReference>
<protein>
    <submittedName>
        <fullName evidence="1">Uncharacterized protein</fullName>
    </submittedName>
</protein>
<evidence type="ECO:0000313" key="2">
    <source>
        <dbReference type="Proteomes" id="UP000827872"/>
    </source>
</evidence>
<proteinExistence type="predicted"/>
<keyword evidence="2" id="KW-1185">Reference proteome</keyword>
<reference evidence="1" key="1">
    <citation type="submission" date="2021-08" db="EMBL/GenBank/DDBJ databases">
        <title>The first chromosome-level gecko genome reveals the dynamic sex chromosomes of Neotropical dwarf geckos (Sphaerodactylidae: Sphaerodactylus).</title>
        <authorList>
            <person name="Pinto B.J."/>
            <person name="Keating S.E."/>
            <person name="Gamble T."/>
        </authorList>
    </citation>
    <scope>NUCLEOTIDE SEQUENCE</scope>
    <source>
        <strain evidence="1">TG3544</strain>
    </source>
</reference>
<sequence>MAVHFYVSISMGVKLLTKQIFISFAQIKSLGPSAYSHPEAVFLATVIHLDLNLLTVMKLDSAIANQVLLERSVTAVLMDFMDSMKEDAPNWNSSVILASQLGMWSRCGTTSCLNSQFRKLILVLGPYFTFSCGGNINFEAKTLDKSCGRSARSGVVLSRRSSPGYGIQFSMDLDMKIKAVLLGTYFYIDFMLFGNTGEVGQWSLVTS</sequence>
<accession>A0ACB8GCN2</accession>